<feature type="region of interest" description="Disordered" evidence="7">
    <location>
        <begin position="34"/>
        <end position="78"/>
    </location>
</feature>
<feature type="region of interest" description="Disordered" evidence="7">
    <location>
        <begin position="138"/>
        <end position="167"/>
    </location>
</feature>
<organism evidence="9 10">
    <name type="scientific">Hibiscus syriacus</name>
    <name type="common">Rose of Sharon</name>
    <dbReference type="NCBI Taxonomy" id="106335"/>
    <lineage>
        <taxon>Eukaryota</taxon>
        <taxon>Viridiplantae</taxon>
        <taxon>Streptophyta</taxon>
        <taxon>Embryophyta</taxon>
        <taxon>Tracheophyta</taxon>
        <taxon>Spermatophyta</taxon>
        <taxon>Magnoliopsida</taxon>
        <taxon>eudicotyledons</taxon>
        <taxon>Gunneridae</taxon>
        <taxon>Pentapetalae</taxon>
        <taxon>rosids</taxon>
        <taxon>malvids</taxon>
        <taxon>Malvales</taxon>
        <taxon>Malvaceae</taxon>
        <taxon>Malvoideae</taxon>
        <taxon>Hibiscus</taxon>
    </lineage>
</organism>
<dbReference type="SMART" id="SM00380">
    <property type="entry name" value="AP2"/>
    <property type="match status" value="1"/>
</dbReference>
<evidence type="ECO:0000256" key="1">
    <source>
        <dbReference type="ARBA" id="ARBA00004123"/>
    </source>
</evidence>
<dbReference type="InterPro" id="IPR044808">
    <property type="entry name" value="ERF_plant"/>
</dbReference>
<keyword evidence="10" id="KW-1185">Reference proteome</keyword>
<comment type="similarity">
    <text evidence="6">Belongs to the AP2/ERF transcription factor family. ERF subfamily.</text>
</comment>
<dbReference type="Proteomes" id="UP000436088">
    <property type="component" value="Unassembled WGS sequence"/>
</dbReference>
<dbReference type="PRINTS" id="PR00367">
    <property type="entry name" value="ETHRSPELEMNT"/>
</dbReference>
<reference evidence="9" key="1">
    <citation type="submission" date="2019-09" db="EMBL/GenBank/DDBJ databases">
        <title>Draft genome information of white flower Hibiscus syriacus.</title>
        <authorList>
            <person name="Kim Y.-M."/>
        </authorList>
    </citation>
    <scope>NUCLEOTIDE SEQUENCE [LARGE SCALE GENOMIC DNA]</scope>
    <source>
        <strain evidence="9">YM2019G1</strain>
    </source>
</reference>
<dbReference type="CDD" id="cd00018">
    <property type="entry name" value="AP2"/>
    <property type="match status" value="1"/>
</dbReference>
<dbReference type="InterPro" id="IPR016177">
    <property type="entry name" value="DNA-bd_dom_sf"/>
</dbReference>
<evidence type="ECO:0000313" key="10">
    <source>
        <dbReference type="Proteomes" id="UP000436088"/>
    </source>
</evidence>
<comment type="caution">
    <text evidence="9">The sequence shown here is derived from an EMBL/GenBank/DDBJ whole genome shotgun (WGS) entry which is preliminary data.</text>
</comment>
<keyword evidence="2" id="KW-0805">Transcription regulation</keyword>
<dbReference type="Gene3D" id="3.30.730.10">
    <property type="entry name" value="AP2/ERF domain"/>
    <property type="match status" value="1"/>
</dbReference>
<accession>A0A6A2Z9F2</accession>
<evidence type="ECO:0000256" key="3">
    <source>
        <dbReference type="ARBA" id="ARBA00023125"/>
    </source>
</evidence>
<evidence type="ECO:0000256" key="2">
    <source>
        <dbReference type="ARBA" id="ARBA00023015"/>
    </source>
</evidence>
<evidence type="ECO:0000256" key="6">
    <source>
        <dbReference type="ARBA" id="ARBA00024343"/>
    </source>
</evidence>
<keyword evidence="4" id="KW-0804">Transcription</keyword>
<evidence type="ECO:0000256" key="5">
    <source>
        <dbReference type="ARBA" id="ARBA00023242"/>
    </source>
</evidence>
<dbReference type="PANTHER" id="PTHR31190:SF476">
    <property type="entry name" value="ETHYLENE-RESPONSIVE TRANSCRIPTION FACTOR 1"/>
    <property type="match status" value="1"/>
</dbReference>
<evidence type="ECO:0000256" key="7">
    <source>
        <dbReference type="SAM" id="MobiDB-lite"/>
    </source>
</evidence>
<name>A0A6A2Z9F2_HIBSY</name>
<sequence length="228" mass="25373">MPLSSFPLNSSMASHEETSALELIRQHLLADFASTEPQKSSSSLSQRRPSINVTIPPPPPKQVNVTAAADADEKRRYRGVRRRPWGKFAAEIRDPNRRGSRVWLGTFDTAIEAARAYDGAAFKLRGCKAILNFPLEAGKSSSADDSFSKKREREEEEEEPEKSVECKVVKTEESESVTASGVCLTPSNWKGFWDSEDMEGIFSIPPLSPLSPLFRRLLNQERFADDAG</sequence>
<dbReference type="InterPro" id="IPR036955">
    <property type="entry name" value="AP2/ERF_dom_sf"/>
</dbReference>
<dbReference type="PROSITE" id="PS51032">
    <property type="entry name" value="AP2_ERF"/>
    <property type="match status" value="1"/>
</dbReference>
<dbReference type="SUPFAM" id="SSF54171">
    <property type="entry name" value="DNA-binding domain"/>
    <property type="match status" value="1"/>
</dbReference>
<dbReference type="InterPro" id="IPR001471">
    <property type="entry name" value="AP2/ERF_dom"/>
</dbReference>
<feature type="compositionally biased region" description="Low complexity" evidence="7">
    <location>
        <begin position="37"/>
        <end position="50"/>
    </location>
</feature>
<feature type="domain" description="AP2/ERF" evidence="8">
    <location>
        <begin position="76"/>
        <end position="134"/>
    </location>
</feature>
<dbReference type="EMBL" id="VEPZ02001196">
    <property type="protein sequence ID" value="KAE8688080.1"/>
    <property type="molecule type" value="Genomic_DNA"/>
</dbReference>
<protein>
    <submittedName>
        <fullName evidence="9">Ethylene-responsive transcription factor 5</fullName>
    </submittedName>
</protein>
<keyword evidence="3" id="KW-0238">DNA-binding</keyword>
<evidence type="ECO:0000313" key="9">
    <source>
        <dbReference type="EMBL" id="KAE8688080.1"/>
    </source>
</evidence>
<dbReference type="GO" id="GO:0005634">
    <property type="term" value="C:nucleus"/>
    <property type="evidence" value="ECO:0007669"/>
    <property type="project" value="UniProtKB-SubCell"/>
</dbReference>
<comment type="subcellular location">
    <subcellularLocation>
        <location evidence="1">Nucleus</location>
    </subcellularLocation>
</comment>
<dbReference type="FunFam" id="3.30.730.10:FF:000001">
    <property type="entry name" value="Ethylene-responsive transcription factor 2"/>
    <property type="match status" value="1"/>
</dbReference>
<gene>
    <name evidence="9" type="ORF">F3Y22_tig00111000pilonHSYRG00003</name>
</gene>
<evidence type="ECO:0000256" key="4">
    <source>
        <dbReference type="ARBA" id="ARBA00023163"/>
    </source>
</evidence>
<dbReference type="GO" id="GO:0003700">
    <property type="term" value="F:DNA-binding transcription factor activity"/>
    <property type="evidence" value="ECO:0007669"/>
    <property type="project" value="InterPro"/>
</dbReference>
<dbReference type="GO" id="GO:0009873">
    <property type="term" value="P:ethylene-activated signaling pathway"/>
    <property type="evidence" value="ECO:0007669"/>
    <property type="project" value="InterPro"/>
</dbReference>
<dbReference type="Pfam" id="PF00847">
    <property type="entry name" value="AP2"/>
    <property type="match status" value="1"/>
</dbReference>
<proteinExistence type="inferred from homology"/>
<dbReference type="AlphaFoldDB" id="A0A6A2Z9F2"/>
<dbReference type="GO" id="GO:0003677">
    <property type="term" value="F:DNA binding"/>
    <property type="evidence" value="ECO:0007669"/>
    <property type="project" value="UniProtKB-KW"/>
</dbReference>
<keyword evidence="5" id="KW-0539">Nucleus</keyword>
<evidence type="ECO:0000259" key="8">
    <source>
        <dbReference type="PROSITE" id="PS51032"/>
    </source>
</evidence>
<dbReference type="PANTHER" id="PTHR31190">
    <property type="entry name" value="DNA-BINDING DOMAIN"/>
    <property type="match status" value="1"/>
</dbReference>